<feature type="chain" id="PRO_5041991992" evidence="1">
    <location>
        <begin position="31"/>
        <end position="281"/>
    </location>
</feature>
<dbReference type="RefSeq" id="WP_044836927.1">
    <property type="nucleotide sequence ID" value="NZ_CP059733.1"/>
</dbReference>
<reference evidence="3 4" key="1">
    <citation type="journal article" date="2015" name="Genome Announc.">
        <title>Draft Genome Sequences of Marine Isolates of Thalassomonas viridans and Thalassomonas actiniarum.</title>
        <authorList>
            <person name="Olonade I."/>
            <person name="van Zyl L.J."/>
            <person name="Trindade M."/>
        </authorList>
    </citation>
    <scope>NUCLEOTIDE SEQUENCE [LARGE SCALE GENOMIC DNA]</scope>
    <source>
        <strain evidence="3 4">XOM25</strain>
    </source>
</reference>
<evidence type="ECO:0000313" key="3">
    <source>
        <dbReference type="EMBL" id="WDE04292.1"/>
    </source>
</evidence>
<keyword evidence="1" id="KW-0732">Signal</keyword>
<organism evidence="3 4">
    <name type="scientific">Thalassomonas viridans</name>
    <dbReference type="NCBI Taxonomy" id="137584"/>
    <lineage>
        <taxon>Bacteria</taxon>
        <taxon>Pseudomonadati</taxon>
        <taxon>Pseudomonadota</taxon>
        <taxon>Gammaproteobacteria</taxon>
        <taxon>Alteromonadales</taxon>
        <taxon>Colwelliaceae</taxon>
        <taxon>Thalassomonas</taxon>
    </lineage>
</organism>
<dbReference type="Pfam" id="PF07589">
    <property type="entry name" value="PEP-CTERM"/>
    <property type="match status" value="1"/>
</dbReference>
<dbReference type="KEGG" id="tvd:SG34_023580"/>
<feature type="domain" description="Ice-binding protein C-terminal" evidence="2">
    <location>
        <begin position="255"/>
        <end position="277"/>
    </location>
</feature>
<evidence type="ECO:0000259" key="2">
    <source>
        <dbReference type="Pfam" id="PF07589"/>
    </source>
</evidence>
<evidence type="ECO:0000313" key="4">
    <source>
        <dbReference type="Proteomes" id="UP000032352"/>
    </source>
</evidence>
<keyword evidence="4" id="KW-1185">Reference proteome</keyword>
<feature type="signal peptide" evidence="1">
    <location>
        <begin position="1"/>
        <end position="30"/>
    </location>
</feature>
<evidence type="ECO:0000256" key="1">
    <source>
        <dbReference type="SAM" id="SignalP"/>
    </source>
</evidence>
<protein>
    <submittedName>
        <fullName evidence="3">PEP-CTERM sorting domain-containing protein</fullName>
    </submittedName>
</protein>
<dbReference type="EMBL" id="CP059733">
    <property type="protein sequence ID" value="WDE04292.1"/>
    <property type="molecule type" value="Genomic_DNA"/>
</dbReference>
<dbReference type="Proteomes" id="UP000032352">
    <property type="component" value="Chromosome"/>
</dbReference>
<gene>
    <name evidence="3" type="ORF">SG34_023580</name>
</gene>
<name>A0AAE9Z335_9GAMM</name>
<accession>A0AAE9Z335</accession>
<reference evidence="3 4" key="2">
    <citation type="journal article" date="2022" name="Mar. Drugs">
        <title>Bioassay-Guided Fractionation Leads to the Detection of Cholic Acid Generated by the Rare Thalassomonas sp.</title>
        <authorList>
            <person name="Pheiffer F."/>
            <person name="Schneider Y.K."/>
            <person name="Hansen E.H."/>
            <person name="Andersen J.H."/>
            <person name="Isaksson J."/>
            <person name="Busche T."/>
            <person name="R C."/>
            <person name="Kalinowski J."/>
            <person name="Zyl L.V."/>
            <person name="Trindade M."/>
        </authorList>
    </citation>
    <scope>NUCLEOTIDE SEQUENCE [LARGE SCALE GENOMIC DNA]</scope>
    <source>
        <strain evidence="3 4">XOM25</strain>
    </source>
</reference>
<sequence>MSNQIKALPLIKKAAAGLILSAVMSFTAQASLISHYGAYAGGSTASNCPSYCSTSDGGDILRASDGGQSSNSAYASEVSYGYAEAYAALDGSSYLPTLKVQASSGNRKGGDAEAFAMQRYTYTGNEATTIDLDFNLHGSVADNANGGYNSNSLRADVAIFIGDSLAWSTDLATLYYELAYDMEKDKSSLFINSGTDVNQPGSLSFDLEPGENFFVVASIKAKSRNGEADAWNTLSLSFADDTGLVAASADNTQVDVPEPASLGMFGLTLGLLSLRRRKKTA</sequence>
<dbReference type="AlphaFoldDB" id="A0AAE9Z335"/>
<dbReference type="NCBIfam" id="TIGR02595">
    <property type="entry name" value="PEP_CTERM"/>
    <property type="match status" value="1"/>
</dbReference>
<dbReference type="InterPro" id="IPR013424">
    <property type="entry name" value="Ice-binding_C"/>
</dbReference>
<proteinExistence type="predicted"/>